<dbReference type="Pfam" id="PF08701">
    <property type="entry name" value="GN3L_Grn1"/>
    <property type="match status" value="1"/>
</dbReference>
<feature type="region of interest" description="Disordered" evidence="7">
    <location>
        <begin position="23"/>
        <end position="52"/>
    </location>
</feature>
<dbReference type="InterPro" id="IPR023179">
    <property type="entry name" value="GTP-bd_ortho_bundle_sf"/>
</dbReference>
<dbReference type="AlphaFoldDB" id="A0AA88LKZ0"/>
<evidence type="ECO:0000256" key="6">
    <source>
        <dbReference type="ARBA" id="ARBA00023242"/>
    </source>
</evidence>
<dbReference type="InterPro" id="IPR030378">
    <property type="entry name" value="G_CP_dom"/>
</dbReference>
<feature type="compositionally biased region" description="Acidic residues" evidence="7">
    <location>
        <begin position="488"/>
        <end position="517"/>
    </location>
</feature>
<dbReference type="InterPro" id="IPR014813">
    <property type="entry name" value="Gnl3_N_dom"/>
</dbReference>
<reference evidence="9" key="1">
    <citation type="submission" date="2023-08" db="EMBL/GenBank/DDBJ databases">
        <title>Pelteobagrus vachellii genome.</title>
        <authorList>
            <person name="Liu H."/>
        </authorList>
    </citation>
    <scope>NUCLEOTIDE SEQUENCE</scope>
    <source>
        <strain evidence="9">PRFRI_2022a</strain>
        <tissue evidence="9">Muscle</tissue>
    </source>
</reference>
<dbReference type="InterPro" id="IPR027417">
    <property type="entry name" value="P-loop_NTPase"/>
</dbReference>
<comment type="subcellular location">
    <subcellularLocation>
        <location evidence="1">Nucleus</location>
        <location evidence="1">Nucleolus</location>
    </subcellularLocation>
</comment>
<evidence type="ECO:0000256" key="2">
    <source>
        <dbReference type="ARBA" id="ARBA00016532"/>
    </source>
</evidence>
<dbReference type="SUPFAM" id="SSF52540">
    <property type="entry name" value="P-loop containing nucleoside triphosphate hydrolases"/>
    <property type="match status" value="1"/>
</dbReference>
<dbReference type="PANTHER" id="PTHR11089:SF11">
    <property type="entry name" value="GUANINE NUCLEOTIDE-BINDING PROTEIN-LIKE 3"/>
    <property type="match status" value="1"/>
</dbReference>
<proteinExistence type="predicted"/>
<feature type="compositionally biased region" description="Basic residues" evidence="7">
    <location>
        <begin position="23"/>
        <end position="46"/>
    </location>
</feature>
<dbReference type="Pfam" id="PF01926">
    <property type="entry name" value="MMR_HSR1"/>
    <property type="match status" value="1"/>
</dbReference>
<organism evidence="9 10">
    <name type="scientific">Tachysurus vachellii</name>
    <name type="common">Darkbarbel catfish</name>
    <name type="synonym">Pelteobagrus vachellii</name>
    <dbReference type="NCBI Taxonomy" id="175792"/>
    <lineage>
        <taxon>Eukaryota</taxon>
        <taxon>Metazoa</taxon>
        <taxon>Chordata</taxon>
        <taxon>Craniata</taxon>
        <taxon>Vertebrata</taxon>
        <taxon>Euteleostomi</taxon>
        <taxon>Actinopterygii</taxon>
        <taxon>Neopterygii</taxon>
        <taxon>Teleostei</taxon>
        <taxon>Ostariophysi</taxon>
        <taxon>Siluriformes</taxon>
        <taxon>Bagridae</taxon>
        <taxon>Tachysurus</taxon>
    </lineage>
</organism>
<comment type="caution">
    <text evidence="9">The sequence shown here is derived from an EMBL/GenBank/DDBJ whole genome shotgun (WGS) entry which is preliminary data.</text>
</comment>
<dbReference type="EMBL" id="JAVHJS010000022">
    <property type="protein sequence ID" value="KAK2821259.1"/>
    <property type="molecule type" value="Genomic_DNA"/>
</dbReference>
<protein>
    <recommendedName>
        <fullName evidence="2">Guanine nucleotide-binding protein-like 3</fullName>
    </recommendedName>
</protein>
<dbReference type="InterPro" id="IPR006073">
    <property type="entry name" value="GTP-bd"/>
</dbReference>
<keyword evidence="6" id="KW-0539">Nucleus</keyword>
<sequence>MKRPKLKKASKRMSCAKRYKIQKKVREHHRKLRKEGKKTGIRRKIKKDIGVPNSAPFKEEVLREAEERKQELEELKEKNRLAKQKERAEKKLKGKEEKSEATPAKKQRVKKQEKVKAQREKRAAVGKAKSSKKFRCSEVNKVIEASDVILEVLDARDPMGCRCPQLEEAVLRHEGKKRLLFILNKIDLVPKNILEKWVQYLQAQCPTFLFKSSVQLQDKTVLEKKKRAANDRIDYSRATMSLGSDSLMQTLNLLASTQDTETMLIVGVVGFPNVGKSSIINTLKGIRACNAGVERGLTKCMQEVHVSKKVKMLDSPAIVAAPCNSGDKLALRSMQADDKEVNPLETVKALLKQCDQQQIMLHYNVPKYKNSLDFLTLFAKKRGLLQKGLLPNTEQAATLFLKDWTGAKLNYSTTVPETGRLPPHLTKSMVTEMHTGLELDAIKSHTKQIIKRLCAPKLLTTVTLNSKGMTDGILNVGELPEEKNTLEEKEDDEDDGEEEEDILVEETEEMEDIEEIETPVSKQTPSQKTCKQKQGNKNTASVNIDLLAGEKKDDNDAYDFSTDFV</sequence>
<evidence type="ECO:0000256" key="5">
    <source>
        <dbReference type="ARBA" id="ARBA00023134"/>
    </source>
</evidence>
<evidence type="ECO:0000256" key="4">
    <source>
        <dbReference type="ARBA" id="ARBA00023054"/>
    </source>
</evidence>
<feature type="region of interest" description="Disordered" evidence="7">
    <location>
        <begin position="478"/>
        <end position="539"/>
    </location>
</feature>
<evidence type="ECO:0000313" key="9">
    <source>
        <dbReference type="EMBL" id="KAK2821259.1"/>
    </source>
</evidence>
<dbReference type="Gene3D" id="1.10.1580.10">
    <property type="match status" value="1"/>
</dbReference>
<name>A0AA88LKZ0_TACVA</name>
<feature type="region of interest" description="Disordered" evidence="7">
    <location>
        <begin position="75"/>
        <end position="127"/>
    </location>
</feature>
<keyword evidence="3" id="KW-0547">Nucleotide-binding</keyword>
<feature type="compositionally biased region" description="Polar residues" evidence="7">
    <location>
        <begin position="520"/>
        <end position="539"/>
    </location>
</feature>
<dbReference type="InterPro" id="IPR050755">
    <property type="entry name" value="TRAFAC_YlqF/YawG_RiboMat"/>
</dbReference>
<dbReference type="Proteomes" id="UP001187315">
    <property type="component" value="Unassembled WGS sequence"/>
</dbReference>
<dbReference type="Gene3D" id="3.40.50.300">
    <property type="entry name" value="P-loop containing nucleotide triphosphate hydrolases"/>
    <property type="match status" value="1"/>
</dbReference>
<dbReference type="GO" id="GO:0005525">
    <property type="term" value="F:GTP binding"/>
    <property type="evidence" value="ECO:0007669"/>
    <property type="project" value="UniProtKB-KW"/>
</dbReference>
<gene>
    <name evidence="9" type="ORF">Q7C36_020602</name>
</gene>
<accession>A0AA88LKZ0</accession>
<evidence type="ECO:0000256" key="7">
    <source>
        <dbReference type="SAM" id="MobiDB-lite"/>
    </source>
</evidence>
<dbReference type="PANTHER" id="PTHR11089">
    <property type="entry name" value="GTP-BINDING PROTEIN-RELATED"/>
    <property type="match status" value="1"/>
</dbReference>
<feature type="compositionally biased region" description="Basic and acidic residues" evidence="7">
    <location>
        <begin position="75"/>
        <end position="100"/>
    </location>
</feature>
<dbReference type="PROSITE" id="PS51721">
    <property type="entry name" value="G_CP"/>
    <property type="match status" value="1"/>
</dbReference>
<dbReference type="GO" id="GO:0005730">
    <property type="term" value="C:nucleolus"/>
    <property type="evidence" value="ECO:0007669"/>
    <property type="project" value="UniProtKB-SubCell"/>
</dbReference>
<keyword evidence="10" id="KW-1185">Reference proteome</keyword>
<dbReference type="FunFam" id="1.10.1580.10:FF:000002">
    <property type="entry name" value="Guanine nucleotide-binding protein-like 3 (nucleolar)-like"/>
    <property type="match status" value="1"/>
</dbReference>
<evidence type="ECO:0000259" key="8">
    <source>
        <dbReference type="PROSITE" id="PS51721"/>
    </source>
</evidence>
<evidence type="ECO:0000256" key="1">
    <source>
        <dbReference type="ARBA" id="ARBA00004604"/>
    </source>
</evidence>
<evidence type="ECO:0000313" key="10">
    <source>
        <dbReference type="Proteomes" id="UP001187315"/>
    </source>
</evidence>
<feature type="domain" description="CP-type G" evidence="8">
    <location>
        <begin position="136"/>
        <end position="321"/>
    </location>
</feature>
<feature type="compositionally biased region" description="Basic and acidic residues" evidence="7">
    <location>
        <begin position="110"/>
        <end position="123"/>
    </location>
</feature>
<keyword evidence="5" id="KW-0342">GTP-binding</keyword>
<dbReference type="CDD" id="cd04178">
    <property type="entry name" value="Nucleostemin_like"/>
    <property type="match status" value="1"/>
</dbReference>
<evidence type="ECO:0000256" key="3">
    <source>
        <dbReference type="ARBA" id="ARBA00022741"/>
    </source>
</evidence>
<keyword evidence="4" id="KW-0175">Coiled coil</keyword>